<protein>
    <submittedName>
        <fullName evidence="4">Thioesterase</fullName>
    </submittedName>
    <submittedName>
        <fullName evidence="5">Uncharacterized protein (TIGR00369 family)</fullName>
    </submittedName>
</protein>
<dbReference type="InterPro" id="IPR006683">
    <property type="entry name" value="Thioestr_dom"/>
</dbReference>
<gene>
    <name evidence="4" type="ORF">AWY79_03765</name>
    <name evidence="5" type="ORF">EDC59_11818</name>
</gene>
<dbReference type="Pfam" id="PF03061">
    <property type="entry name" value="4HBT"/>
    <property type="match status" value="1"/>
</dbReference>
<dbReference type="OrthoDB" id="5297685at2"/>
<name>A0A126QLK5_9BACT</name>
<dbReference type="SUPFAM" id="SSF54637">
    <property type="entry name" value="Thioesterase/thiol ester dehydrase-isomerase"/>
    <property type="match status" value="1"/>
</dbReference>
<dbReference type="PANTHER" id="PTHR21660:SF1">
    <property type="entry name" value="ACYL-COENZYME A THIOESTERASE 13"/>
    <property type="match status" value="1"/>
</dbReference>
<evidence type="ECO:0000313" key="6">
    <source>
        <dbReference type="Proteomes" id="UP000055611"/>
    </source>
</evidence>
<dbReference type="Proteomes" id="UP000295506">
    <property type="component" value="Unassembled WGS sequence"/>
</dbReference>
<dbReference type="InterPro" id="IPR029069">
    <property type="entry name" value="HotDog_dom_sf"/>
</dbReference>
<dbReference type="Proteomes" id="UP000055611">
    <property type="component" value="Chromosome"/>
</dbReference>
<accession>A0A126QLK5</accession>
<dbReference type="InterPro" id="IPR039298">
    <property type="entry name" value="ACOT13"/>
</dbReference>
<evidence type="ECO:0000313" key="5">
    <source>
        <dbReference type="EMBL" id="TDT81999.1"/>
    </source>
</evidence>
<dbReference type="RefSeq" id="WP_066800481.1">
    <property type="nucleotide sequence ID" value="NZ_CP014206.1"/>
</dbReference>
<dbReference type="KEGG" id="dej:AWY79_03765"/>
<evidence type="ECO:0000256" key="1">
    <source>
        <dbReference type="ARBA" id="ARBA00008324"/>
    </source>
</evidence>
<dbReference type="Gene3D" id="3.10.129.10">
    <property type="entry name" value="Hotdog Thioesterase"/>
    <property type="match status" value="1"/>
</dbReference>
<dbReference type="CDD" id="cd03443">
    <property type="entry name" value="PaaI_thioesterase"/>
    <property type="match status" value="1"/>
</dbReference>
<evidence type="ECO:0000256" key="2">
    <source>
        <dbReference type="ARBA" id="ARBA00022801"/>
    </source>
</evidence>
<keyword evidence="2" id="KW-0378">Hydrolase</keyword>
<dbReference type="AlphaFoldDB" id="A0A126QLK5"/>
<keyword evidence="6" id="KW-1185">Reference proteome</keyword>
<organism evidence="5 7">
    <name type="scientific">Pseudodesulfovibrio indicus</name>
    <dbReference type="NCBI Taxonomy" id="1716143"/>
    <lineage>
        <taxon>Bacteria</taxon>
        <taxon>Pseudomonadati</taxon>
        <taxon>Thermodesulfobacteriota</taxon>
        <taxon>Desulfovibrionia</taxon>
        <taxon>Desulfovibrionales</taxon>
        <taxon>Desulfovibrionaceae</taxon>
    </lineage>
</organism>
<feature type="domain" description="Thioesterase" evidence="3">
    <location>
        <begin position="49"/>
        <end position="122"/>
    </location>
</feature>
<sequence>MPKDYLDAVRQAGQTVNPLFAFLGMVVETIEPDRAVLRLPFRPELIQGGGVVAGGVLAALLDETMAHAVLGGNKPGHKTTTVNLSVSYLRPAGPGADLTCEARVIKRGGRVLFVEAEARSGDLEAARATASFLLLA</sequence>
<dbReference type="InterPro" id="IPR003736">
    <property type="entry name" value="PAAI_dom"/>
</dbReference>
<comment type="similarity">
    <text evidence="1">Belongs to the thioesterase PaaI family.</text>
</comment>
<evidence type="ECO:0000313" key="4">
    <source>
        <dbReference type="EMBL" id="AMK10295.1"/>
    </source>
</evidence>
<reference evidence="4 6" key="1">
    <citation type="journal article" date="2016" name="Front. Microbiol.">
        <title>Genome Sequence of the Piezophilic, Mesophilic Sulfate-Reducing Bacterium Desulfovibrio indicus J2T.</title>
        <authorList>
            <person name="Cao J."/>
            <person name="Maignien L."/>
            <person name="Shao Z."/>
            <person name="Alain K."/>
            <person name="Jebbar M."/>
        </authorList>
    </citation>
    <scope>NUCLEOTIDE SEQUENCE [LARGE SCALE GENOMIC DNA]</scope>
    <source>
        <strain evidence="4 6">J2</strain>
    </source>
</reference>
<evidence type="ECO:0000259" key="3">
    <source>
        <dbReference type="Pfam" id="PF03061"/>
    </source>
</evidence>
<dbReference type="EMBL" id="CP014206">
    <property type="protein sequence ID" value="AMK10295.1"/>
    <property type="molecule type" value="Genomic_DNA"/>
</dbReference>
<reference evidence="5 7" key="2">
    <citation type="submission" date="2019-03" db="EMBL/GenBank/DDBJ databases">
        <title>Genomic Encyclopedia of Type Strains, Phase IV (KMG-IV): sequencing the most valuable type-strain genomes for metagenomic binning, comparative biology and taxonomic classification.</title>
        <authorList>
            <person name="Goeker M."/>
        </authorList>
    </citation>
    <scope>NUCLEOTIDE SEQUENCE [LARGE SCALE GENOMIC DNA]</scope>
    <source>
        <strain evidence="5 7">DSM 101483</strain>
    </source>
</reference>
<dbReference type="EMBL" id="SOBK01000018">
    <property type="protein sequence ID" value="TDT81999.1"/>
    <property type="molecule type" value="Genomic_DNA"/>
</dbReference>
<dbReference type="PANTHER" id="PTHR21660">
    <property type="entry name" value="THIOESTERASE SUPERFAMILY MEMBER-RELATED"/>
    <property type="match status" value="1"/>
</dbReference>
<evidence type="ECO:0000313" key="7">
    <source>
        <dbReference type="Proteomes" id="UP000295506"/>
    </source>
</evidence>
<proteinExistence type="inferred from homology"/>
<dbReference type="NCBIfam" id="TIGR00369">
    <property type="entry name" value="unchar_dom_1"/>
    <property type="match status" value="1"/>
</dbReference>
<dbReference type="GO" id="GO:0047617">
    <property type="term" value="F:fatty acyl-CoA hydrolase activity"/>
    <property type="evidence" value="ECO:0007669"/>
    <property type="project" value="InterPro"/>
</dbReference>